<comment type="catalytic activity">
    <reaction evidence="13">
        <text>1'-[1,2-diacyl-sn-glycero-3-phospho],3'-[1-acyl-sn-glycero-3-phospho]-glycerol + a 1,2-diacyl-sn-glycero-3-phosphocholine = a cardiolipin + a 1-acyl-sn-glycero-3-phosphocholine</text>
        <dbReference type="Rhea" id="RHEA:33731"/>
        <dbReference type="ChEBI" id="CHEBI:57643"/>
        <dbReference type="ChEBI" id="CHEBI:58168"/>
        <dbReference type="ChEBI" id="CHEBI:62237"/>
        <dbReference type="ChEBI" id="CHEBI:64743"/>
    </reaction>
    <physiologicalReaction direction="left-to-right" evidence="13">
        <dbReference type="Rhea" id="RHEA:33732"/>
    </physiologicalReaction>
    <physiologicalReaction direction="right-to-left" evidence="13">
        <dbReference type="Rhea" id="RHEA:33733"/>
    </physiologicalReaction>
</comment>
<feature type="domain" description="Saposin B-type" evidence="17">
    <location>
        <begin position="38"/>
        <end position="166"/>
    </location>
</feature>
<evidence type="ECO:0000256" key="16">
    <source>
        <dbReference type="SAM" id="SignalP"/>
    </source>
</evidence>
<protein>
    <recommendedName>
        <fullName evidence="3">Tafazzin</fullName>
    </recommendedName>
</protein>
<evidence type="ECO:0000256" key="12">
    <source>
        <dbReference type="ARBA" id="ARBA00024323"/>
    </source>
</evidence>
<evidence type="ECO:0000256" key="10">
    <source>
        <dbReference type="ARBA" id="ARBA00023157"/>
    </source>
</evidence>
<evidence type="ECO:0000256" key="4">
    <source>
        <dbReference type="ARBA" id="ARBA00022679"/>
    </source>
</evidence>
<keyword evidence="11" id="KW-0012">Acyltransferase</keyword>
<comment type="subcellular location">
    <subcellularLocation>
        <location evidence="1">Mitochondrion inner membrane</location>
        <topology evidence="1">Peripheral membrane protein</topology>
        <orientation evidence="1">Intermembrane side</orientation>
    </subcellularLocation>
    <subcellularLocation>
        <location evidence="12">Mitochondrion outer membrane</location>
        <topology evidence="12">Peripheral membrane protein</topology>
        <orientation evidence="12">Intermembrane side</orientation>
    </subcellularLocation>
</comment>
<evidence type="ECO:0000256" key="3">
    <source>
        <dbReference type="ARBA" id="ARBA00020499"/>
    </source>
</evidence>
<dbReference type="Proteomes" id="UP001159405">
    <property type="component" value="Unassembled WGS sequence"/>
</dbReference>
<accession>A0ABN8PUE8</accession>
<keyword evidence="9" id="KW-0472">Membrane</keyword>
<dbReference type="SUPFAM" id="SSF69593">
    <property type="entry name" value="Glycerol-3-phosphate (1)-acyltransferase"/>
    <property type="match status" value="1"/>
</dbReference>
<evidence type="ECO:0000313" key="18">
    <source>
        <dbReference type="EMBL" id="CAH3150605.1"/>
    </source>
</evidence>
<keyword evidence="4" id="KW-0808">Transferase</keyword>
<name>A0ABN8PUE8_9CNID</name>
<evidence type="ECO:0000256" key="15">
    <source>
        <dbReference type="SAM" id="Coils"/>
    </source>
</evidence>
<sequence length="514" mass="59298">MAAKTLCVFYFCLLLFISTVIGQLPKKEKYYAIKEDLPYIRCETCQKAVKYLYGKTQEMRRGAAAKKLEEDKVIDMVEKSCNPEKDEGSWISKIDLKEKNGELRLLEQENVGKCKRECQTISKACEESVAEVDTDLAELLWKDKLSLSKLINEVCYSMSSACKGKSSKLKAGDRKVDESFQVLTEDEKKAEDILKQMRGIPGMPGMEMYSREDIKKMQDQLGAQQKESEEDVVEDEGHFMPGEDVSFFQMIMDGLNRLWEKVSWRFQSAFILGLVGFSSKIFLEWFNSVRKYNYDILEKNAEERPDGVPLVTVCNHTSCLDDPCLWGLLKIRTVLNTRKKVRWTLGARELLFSTPFHCAFFSRAKAIPVVRGDGVHQKGMEVALERLNQGEWIHIFPEGAINMNDAIKRLKWGVGRLIAEAQVTPIVVPFWHEGKLLLLPRMDDVLPNQSPYIPQIMQRVTVLIGEPMEFTDTVEEYRKAKKTAMEARKQITDQIQERFKELKEETRLLHSKWR</sequence>
<dbReference type="PRINTS" id="PR00979">
    <property type="entry name" value="TAFAZZIN"/>
</dbReference>
<dbReference type="Pfam" id="PF01553">
    <property type="entry name" value="Acyltransferase"/>
    <property type="match status" value="1"/>
</dbReference>
<feature type="signal peptide" evidence="16">
    <location>
        <begin position="1"/>
        <end position="22"/>
    </location>
</feature>
<keyword evidence="5" id="KW-1000">Mitochondrion outer membrane</keyword>
<dbReference type="InterPro" id="IPR002123">
    <property type="entry name" value="Plipid/glycerol_acylTrfase"/>
</dbReference>
<keyword evidence="15" id="KW-0175">Coiled coil</keyword>
<dbReference type="EMBL" id="CALNXK010000089">
    <property type="protein sequence ID" value="CAH3150605.1"/>
    <property type="molecule type" value="Genomic_DNA"/>
</dbReference>
<evidence type="ECO:0000256" key="2">
    <source>
        <dbReference type="ARBA" id="ARBA00010524"/>
    </source>
</evidence>
<evidence type="ECO:0000256" key="6">
    <source>
        <dbReference type="ARBA" id="ARBA00022792"/>
    </source>
</evidence>
<evidence type="ECO:0000256" key="1">
    <source>
        <dbReference type="ARBA" id="ARBA00004137"/>
    </source>
</evidence>
<dbReference type="PROSITE" id="PS50015">
    <property type="entry name" value="SAP_B"/>
    <property type="match status" value="1"/>
</dbReference>
<comment type="caution">
    <text evidence="18">The sequence shown here is derived from an EMBL/GenBank/DDBJ whole genome shotgun (WGS) entry which is preliminary data.</text>
</comment>
<dbReference type="SMART" id="SM00563">
    <property type="entry name" value="PlsC"/>
    <property type="match status" value="1"/>
</dbReference>
<keyword evidence="19" id="KW-1185">Reference proteome</keyword>
<dbReference type="PANTHER" id="PTHR12497:SF0">
    <property type="entry name" value="TAFAZZIN"/>
    <property type="match status" value="1"/>
</dbReference>
<evidence type="ECO:0000256" key="14">
    <source>
        <dbReference type="ARBA" id="ARBA00049543"/>
    </source>
</evidence>
<dbReference type="InterPro" id="IPR000872">
    <property type="entry name" value="Tafazzin"/>
</dbReference>
<dbReference type="InterPro" id="IPR008139">
    <property type="entry name" value="SaposinB_dom"/>
</dbReference>
<evidence type="ECO:0000313" key="19">
    <source>
        <dbReference type="Proteomes" id="UP001159405"/>
    </source>
</evidence>
<evidence type="ECO:0000256" key="13">
    <source>
        <dbReference type="ARBA" id="ARBA00047906"/>
    </source>
</evidence>
<organism evidence="18 19">
    <name type="scientific">Porites lobata</name>
    <dbReference type="NCBI Taxonomy" id="104759"/>
    <lineage>
        <taxon>Eukaryota</taxon>
        <taxon>Metazoa</taxon>
        <taxon>Cnidaria</taxon>
        <taxon>Anthozoa</taxon>
        <taxon>Hexacorallia</taxon>
        <taxon>Scleractinia</taxon>
        <taxon>Fungiina</taxon>
        <taxon>Poritidae</taxon>
        <taxon>Porites</taxon>
    </lineage>
</organism>
<feature type="chain" id="PRO_5046453113" description="Tafazzin" evidence="16">
    <location>
        <begin position="23"/>
        <end position="514"/>
    </location>
</feature>
<evidence type="ECO:0000256" key="5">
    <source>
        <dbReference type="ARBA" id="ARBA00022787"/>
    </source>
</evidence>
<keyword evidence="10" id="KW-1015">Disulfide bond</keyword>
<dbReference type="PANTHER" id="PTHR12497">
    <property type="entry name" value="TAZ PROTEIN TAFAZZIN"/>
    <property type="match status" value="1"/>
</dbReference>
<feature type="coiled-coil region" evidence="15">
    <location>
        <begin position="474"/>
        <end position="505"/>
    </location>
</feature>
<comment type="catalytic activity">
    <reaction evidence="14">
        <text>1,2-di-(9Z-octadecenoyl)-sn-glycero-3-phosphocholine + 1-hexadecanoyl-sn-glycero-3-phosphocholine = 1-hexadecanoyl-2-(9Z-octadecenoyl)-sn-glycero-3-phosphocholine + 1-(9Z-octadecenoyl)-sn-glycero-3-phosphocholine</text>
        <dbReference type="Rhea" id="RHEA:43816"/>
        <dbReference type="ChEBI" id="CHEBI:28610"/>
        <dbReference type="ChEBI" id="CHEBI:72998"/>
        <dbReference type="ChEBI" id="CHEBI:73001"/>
        <dbReference type="ChEBI" id="CHEBI:74669"/>
    </reaction>
    <physiologicalReaction direction="left-to-right" evidence="14">
        <dbReference type="Rhea" id="RHEA:43817"/>
    </physiologicalReaction>
    <physiologicalReaction direction="right-to-left" evidence="14">
        <dbReference type="Rhea" id="RHEA:43818"/>
    </physiologicalReaction>
</comment>
<keyword evidence="6" id="KW-0999">Mitochondrion inner membrane</keyword>
<keyword evidence="8" id="KW-0496">Mitochondrion</keyword>
<evidence type="ECO:0000256" key="8">
    <source>
        <dbReference type="ARBA" id="ARBA00023128"/>
    </source>
</evidence>
<keyword evidence="16" id="KW-0732">Signal</keyword>
<gene>
    <name evidence="18" type="ORF">PLOB_00047699</name>
</gene>
<evidence type="ECO:0000256" key="7">
    <source>
        <dbReference type="ARBA" id="ARBA00023098"/>
    </source>
</evidence>
<keyword evidence="7" id="KW-0443">Lipid metabolism</keyword>
<reference evidence="18 19" key="1">
    <citation type="submission" date="2022-05" db="EMBL/GenBank/DDBJ databases">
        <authorList>
            <consortium name="Genoscope - CEA"/>
            <person name="William W."/>
        </authorList>
    </citation>
    <scope>NUCLEOTIDE SEQUENCE [LARGE SCALE GENOMIC DNA]</scope>
</reference>
<evidence type="ECO:0000256" key="9">
    <source>
        <dbReference type="ARBA" id="ARBA00023136"/>
    </source>
</evidence>
<proteinExistence type="inferred from homology"/>
<evidence type="ECO:0000259" key="17">
    <source>
        <dbReference type="PROSITE" id="PS50015"/>
    </source>
</evidence>
<dbReference type="CDD" id="cd07989">
    <property type="entry name" value="LPLAT_AGPAT-like"/>
    <property type="match status" value="1"/>
</dbReference>
<evidence type="ECO:0000256" key="11">
    <source>
        <dbReference type="ARBA" id="ARBA00023315"/>
    </source>
</evidence>
<comment type="similarity">
    <text evidence="2">Belongs to the taffazin family.</text>
</comment>